<dbReference type="EMBL" id="CYKH01002241">
    <property type="protein sequence ID" value="CUG94381.1"/>
    <property type="molecule type" value="Genomic_DNA"/>
</dbReference>
<feature type="compositionally biased region" description="Low complexity" evidence="1">
    <location>
        <begin position="233"/>
        <end position="246"/>
    </location>
</feature>
<proteinExistence type="predicted"/>
<keyword evidence="3" id="KW-1185">Reference proteome</keyword>
<evidence type="ECO:0000313" key="2">
    <source>
        <dbReference type="EMBL" id="CUG94381.1"/>
    </source>
</evidence>
<gene>
    <name evidence="2" type="ORF">BSAL_47900</name>
</gene>
<name>A0A0S4JY92_BODSA</name>
<reference evidence="3" key="1">
    <citation type="submission" date="2015-09" db="EMBL/GenBank/DDBJ databases">
        <authorList>
            <consortium name="Pathogen Informatics"/>
        </authorList>
    </citation>
    <scope>NUCLEOTIDE SEQUENCE [LARGE SCALE GENOMIC DNA]</scope>
    <source>
        <strain evidence="3">Lake Konstanz</strain>
    </source>
</reference>
<organism evidence="2 3">
    <name type="scientific">Bodo saltans</name>
    <name type="common">Flagellated protozoan</name>
    <dbReference type="NCBI Taxonomy" id="75058"/>
    <lineage>
        <taxon>Eukaryota</taxon>
        <taxon>Discoba</taxon>
        <taxon>Euglenozoa</taxon>
        <taxon>Kinetoplastea</taxon>
        <taxon>Metakinetoplastina</taxon>
        <taxon>Eubodonida</taxon>
        <taxon>Bodonidae</taxon>
        <taxon>Bodo</taxon>
    </lineage>
</organism>
<dbReference type="Proteomes" id="UP000051952">
    <property type="component" value="Unassembled WGS sequence"/>
</dbReference>
<sequence length="509" mass="59512">MLNEAVAKIVTPAPPPRKPSRKDGFDLDVALTARAQKLLASGTHREFQHALRQQAADSTTPALIHGALEPVKPSPSSHNTPSRRRVRVGDREESVYPLEWDPRAIPLLSFAESEARRALVKLEYEYRVALAAAIHSTMIQVFFTCRLDDLEHEEEVRQRRIIGAMERRGRTTLWEAQEELIITQQLREIDIPKEEIVQYLHRHDHASSAQETEGGLLSGVSAVSEARRRRANNNKNSSSSPSSPQRAAEKNHIQEEWILGIAYLITFDLSMEERKVRLMTLKDEFMDREVLLRERDASKEAVQIAYRNRRHGERCEHYRQQRYELTTQEMFFEHVCAPLFEEWMLLSNTLMATACRMEHRLHLDKLNADWNYHVATDNLHQLEAQEEWHRHQEMMKLFTREVEWLWREHYVGRILAIAEEEARVFATTLSPWIANSAALTKHTALRLRSSLNIQVWYRSIRHNLSGWHATHRRIGADIQVMRRCRQRNRERSATLSLLEKLEELEKLHL</sequence>
<dbReference type="VEuPathDB" id="TriTrypDB:BSAL_47900"/>
<protein>
    <submittedName>
        <fullName evidence="2">Uncharacterized protein</fullName>
    </submittedName>
</protein>
<evidence type="ECO:0000313" key="3">
    <source>
        <dbReference type="Proteomes" id="UP000051952"/>
    </source>
</evidence>
<evidence type="ECO:0000256" key="1">
    <source>
        <dbReference type="SAM" id="MobiDB-lite"/>
    </source>
</evidence>
<accession>A0A0S4JY92</accession>
<feature type="region of interest" description="Disordered" evidence="1">
    <location>
        <begin position="67"/>
        <end position="88"/>
    </location>
</feature>
<dbReference type="AlphaFoldDB" id="A0A0S4JY92"/>
<feature type="region of interest" description="Disordered" evidence="1">
    <location>
        <begin position="1"/>
        <end position="24"/>
    </location>
</feature>
<feature type="region of interest" description="Disordered" evidence="1">
    <location>
        <begin position="227"/>
        <end position="249"/>
    </location>
</feature>